<proteinExistence type="predicted"/>
<organism evidence="1 2">
    <name type="scientific">Thalassotalea litorea</name>
    <dbReference type="NCBI Taxonomy" id="2020715"/>
    <lineage>
        <taxon>Bacteria</taxon>
        <taxon>Pseudomonadati</taxon>
        <taxon>Pseudomonadota</taxon>
        <taxon>Gammaproteobacteria</taxon>
        <taxon>Alteromonadales</taxon>
        <taxon>Colwelliaceae</taxon>
        <taxon>Thalassotalea</taxon>
    </lineage>
</organism>
<evidence type="ECO:0000313" key="2">
    <source>
        <dbReference type="Proteomes" id="UP000307790"/>
    </source>
</evidence>
<dbReference type="EMBL" id="VCBC01000003">
    <property type="protein sequence ID" value="TLU67309.1"/>
    <property type="molecule type" value="Genomic_DNA"/>
</dbReference>
<gene>
    <name evidence="1" type="ORF">FE810_03225</name>
</gene>
<name>A0A5R9IRR1_9GAMM</name>
<reference evidence="1 2" key="1">
    <citation type="submission" date="2019-05" db="EMBL/GenBank/DDBJ databases">
        <title>Genome sequences of Thalassotalea litorea 1K03283.</title>
        <authorList>
            <person name="Zhang D."/>
        </authorList>
    </citation>
    <scope>NUCLEOTIDE SEQUENCE [LARGE SCALE GENOMIC DNA]</scope>
    <source>
        <strain evidence="1 2">MCCC 1K03283</strain>
    </source>
</reference>
<dbReference type="AlphaFoldDB" id="A0A5R9IRR1"/>
<evidence type="ECO:0008006" key="3">
    <source>
        <dbReference type="Google" id="ProtNLM"/>
    </source>
</evidence>
<evidence type="ECO:0000313" key="1">
    <source>
        <dbReference type="EMBL" id="TLU67309.1"/>
    </source>
</evidence>
<accession>A0A5R9IRR1</accession>
<sequence length="240" mass="27962">MANIVDHLLYYLRKPKTVLIHVGKCGGGTLQKTLARDPRKIRFYSFHVEKPIYRNKDQYYILARDPISRSISAFNWRYKLVVESKEQVERFPGEYQALSKYKSLNRLAECLYDDNGSANHEAIDEFNSIHHLKENISFHLTEFLKKCPAGNIKGVLMQESLNADMEKFFSVDNEKIGYDKRNPSKVSSELSLRARKNLVRYLEDDYHCLFKLHNLGLINDQAMLNIYQNAFLQDKVAAYG</sequence>
<keyword evidence="2" id="KW-1185">Reference proteome</keyword>
<dbReference type="OrthoDB" id="288532at2"/>
<protein>
    <recommendedName>
        <fullName evidence="3">Sulfotransferase family protein</fullName>
    </recommendedName>
</protein>
<dbReference type="Proteomes" id="UP000307790">
    <property type="component" value="Unassembled WGS sequence"/>
</dbReference>
<dbReference type="RefSeq" id="WP_138318591.1">
    <property type="nucleotide sequence ID" value="NZ_VCBC01000003.1"/>
</dbReference>
<comment type="caution">
    <text evidence="1">The sequence shown here is derived from an EMBL/GenBank/DDBJ whole genome shotgun (WGS) entry which is preliminary data.</text>
</comment>